<dbReference type="SUPFAM" id="SSF55729">
    <property type="entry name" value="Acyl-CoA N-acyltransferases (Nat)"/>
    <property type="match status" value="1"/>
</dbReference>
<dbReference type="AlphaFoldDB" id="A0AAU8DLX0"/>
<dbReference type="InterPro" id="IPR050832">
    <property type="entry name" value="Bact_Acetyltransf"/>
</dbReference>
<keyword evidence="2" id="KW-0012">Acyltransferase</keyword>
<gene>
    <name evidence="5" type="ORF">ABLG96_18510</name>
</gene>
<dbReference type="PANTHER" id="PTHR43877">
    <property type="entry name" value="AMINOALKYLPHOSPHONATE N-ACETYLTRANSFERASE-RELATED-RELATED"/>
    <property type="match status" value="1"/>
</dbReference>
<feature type="compositionally biased region" description="Basic and acidic residues" evidence="3">
    <location>
        <begin position="207"/>
        <end position="221"/>
    </location>
</feature>
<evidence type="ECO:0000259" key="4">
    <source>
        <dbReference type="PROSITE" id="PS51186"/>
    </source>
</evidence>
<dbReference type="CDD" id="cd04301">
    <property type="entry name" value="NAT_SF"/>
    <property type="match status" value="1"/>
</dbReference>
<feature type="region of interest" description="Disordered" evidence="3">
    <location>
        <begin position="196"/>
        <end position="230"/>
    </location>
</feature>
<keyword evidence="1" id="KW-0808">Transferase</keyword>
<dbReference type="Pfam" id="PF00583">
    <property type="entry name" value="Acetyltransf_1"/>
    <property type="match status" value="1"/>
</dbReference>
<organism evidence="5">
    <name type="scientific">Nakamurella sp. A5-74</name>
    <dbReference type="NCBI Taxonomy" id="3158264"/>
    <lineage>
        <taxon>Bacteria</taxon>
        <taxon>Bacillati</taxon>
        <taxon>Actinomycetota</taxon>
        <taxon>Actinomycetes</taxon>
        <taxon>Nakamurellales</taxon>
        <taxon>Nakamurellaceae</taxon>
        <taxon>Nakamurella</taxon>
    </lineage>
</organism>
<accession>A0AAU8DLX0</accession>
<name>A0AAU8DLX0_9ACTN</name>
<dbReference type="InterPro" id="IPR016181">
    <property type="entry name" value="Acyl_CoA_acyltransferase"/>
</dbReference>
<dbReference type="PROSITE" id="PS51186">
    <property type="entry name" value="GNAT"/>
    <property type="match status" value="1"/>
</dbReference>
<evidence type="ECO:0000256" key="1">
    <source>
        <dbReference type="ARBA" id="ARBA00022679"/>
    </source>
</evidence>
<dbReference type="Gene3D" id="3.40.630.30">
    <property type="match status" value="1"/>
</dbReference>
<feature type="domain" description="N-acetyltransferase" evidence="4">
    <location>
        <begin position="11"/>
        <end position="179"/>
    </location>
</feature>
<protein>
    <submittedName>
        <fullName evidence="5">GNAT family N-acetyltransferase</fullName>
    </submittedName>
</protein>
<dbReference type="EMBL" id="CP159218">
    <property type="protein sequence ID" value="XCG63173.1"/>
    <property type="molecule type" value="Genomic_DNA"/>
</dbReference>
<dbReference type="PANTHER" id="PTHR43877:SF2">
    <property type="entry name" value="AMINOALKYLPHOSPHONATE N-ACETYLTRANSFERASE-RELATED"/>
    <property type="match status" value="1"/>
</dbReference>
<evidence type="ECO:0000256" key="2">
    <source>
        <dbReference type="ARBA" id="ARBA00023315"/>
    </source>
</evidence>
<sequence length="230" mass="24984">MAPTHPAGGGVTFRPREPADLPTLVTLLAAQQARSHYPFRWPLPFPPEQFIARETERHSWVAVVDGTTAGHIAVTEVIDDDFSRVWTAATGRAASGLGCVSAFFVDETRRGSGIGGGLLDRAVALLRLQGRLPVLDVVQRHGDALAIYRHRGWREVGEVRPPWLPADEPPVIAMVLDDPTGDPITLPPATGLRAVDLHPPEQPSAATDHRPRDGVDVERTGRQQLRAPRA</sequence>
<proteinExistence type="predicted"/>
<dbReference type="InterPro" id="IPR000182">
    <property type="entry name" value="GNAT_dom"/>
</dbReference>
<evidence type="ECO:0000256" key="3">
    <source>
        <dbReference type="SAM" id="MobiDB-lite"/>
    </source>
</evidence>
<evidence type="ECO:0000313" key="5">
    <source>
        <dbReference type="EMBL" id="XCG63173.1"/>
    </source>
</evidence>
<reference evidence="5" key="1">
    <citation type="submission" date="2024-05" db="EMBL/GenBank/DDBJ databases">
        <authorList>
            <person name="Cai S.Y."/>
            <person name="Jin L.M."/>
            <person name="Li H.R."/>
        </authorList>
    </citation>
    <scope>NUCLEOTIDE SEQUENCE</scope>
    <source>
        <strain evidence="5">A5-74</strain>
    </source>
</reference>
<dbReference type="GO" id="GO:0016747">
    <property type="term" value="F:acyltransferase activity, transferring groups other than amino-acyl groups"/>
    <property type="evidence" value="ECO:0007669"/>
    <property type="project" value="InterPro"/>
</dbReference>
<dbReference type="RefSeq" id="WP_353648788.1">
    <property type="nucleotide sequence ID" value="NZ_CP159218.1"/>
</dbReference>